<dbReference type="PANTHER" id="PTHR10342:SF264">
    <property type="entry name" value="MIP05773P-RELATED"/>
    <property type="match status" value="1"/>
</dbReference>
<dbReference type="GO" id="GO:0008484">
    <property type="term" value="F:sulfuric ester hydrolase activity"/>
    <property type="evidence" value="ECO:0007669"/>
    <property type="project" value="InterPro"/>
</dbReference>
<accession>A0A9W7G0P0</accession>
<evidence type="ECO:0000259" key="4">
    <source>
        <dbReference type="Pfam" id="PF00884"/>
    </source>
</evidence>
<keyword evidence="2" id="KW-0106">Calcium</keyword>
<keyword evidence="1" id="KW-0479">Metal-binding</keyword>
<name>A0A9W7G0P0_9STRA</name>
<feature type="domain" description="Sulfatase N-terminal" evidence="4">
    <location>
        <begin position="3"/>
        <end position="74"/>
    </location>
</feature>
<dbReference type="AlphaFoldDB" id="A0A9W7G0P0"/>
<dbReference type="GO" id="GO:0046872">
    <property type="term" value="F:metal ion binding"/>
    <property type="evidence" value="ECO:0007669"/>
    <property type="project" value="UniProtKB-KW"/>
</dbReference>
<comment type="caution">
    <text evidence="5">The sequence shown here is derived from an EMBL/GenBank/DDBJ whole genome shotgun (WGS) entry which is preliminary data.</text>
</comment>
<dbReference type="PANTHER" id="PTHR10342">
    <property type="entry name" value="ARYLSULFATASE"/>
    <property type="match status" value="1"/>
</dbReference>
<evidence type="ECO:0000256" key="2">
    <source>
        <dbReference type="ARBA" id="ARBA00022837"/>
    </source>
</evidence>
<dbReference type="Proteomes" id="UP001165065">
    <property type="component" value="Unassembled WGS sequence"/>
</dbReference>
<dbReference type="OrthoDB" id="203717at2759"/>
<dbReference type="InterPro" id="IPR017850">
    <property type="entry name" value="Alkaline_phosphatase_core_sf"/>
</dbReference>
<dbReference type="InterPro" id="IPR000917">
    <property type="entry name" value="Sulfatase_N"/>
</dbReference>
<sequence>MAATHNGPFGDPQYKESDLDPVLKAKSPKRAGFSAMAKNLDDSVRAIYDALARKNILKDTLLVILSDNGGETSSGSSVYPFREAVGAEIPRGLDGVSHWSSISGRNKYDPPLPQRTNPFVSGLDPVRRSGAVFYNQFKLVVNGTAGYDVDFNKPELGGWSPPNDADNNVVEHGVVEEVMLFDLQNDQEERLNLAGVDDYGEVLKLCISEFTAVLESVAPNELQTKKLGGSLDDITPGVHGYGPWVSG</sequence>
<dbReference type="EMBL" id="BRYA01000627">
    <property type="protein sequence ID" value="GMI26389.1"/>
    <property type="molecule type" value="Genomic_DNA"/>
</dbReference>
<evidence type="ECO:0000313" key="5">
    <source>
        <dbReference type="EMBL" id="GMI26389.1"/>
    </source>
</evidence>
<dbReference type="InterPro" id="IPR047115">
    <property type="entry name" value="ARSB"/>
</dbReference>
<evidence type="ECO:0000256" key="1">
    <source>
        <dbReference type="ARBA" id="ARBA00022723"/>
    </source>
</evidence>
<proteinExistence type="predicted"/>
<evidence type="ECO:0000313" key="6">
    <source>
        <dbReference type="Proteomes" id="UP001165065"/>
    </source>
</evidence>
<organism evidence="5 6">
    <name type="scientific">Triparma columacea</name>
    <dbReference type="NCBI Taxonomy" id="722753"/>
    <lineage>
        <taxon>Eukaryota</taxon>
        <taxon>Sar</taxon>
        <taxon>Stramenopiles</taxon>
        <taxon>Ochrophyta</taxon>
        <taxon>Bolidophyceae</taxon>
        <taxon>Parmales</taxon>
        <taxon>Triparmaceae</taxon>
        <taxon>Triparma</taxon>
    </lineage>
</organism>
<dbReference type="Pfam" id="PF00884">
    <property type="entry name" value="Sulfatase"/>
    <property type="match status" value="1"/>
</dbReference>
<dbReference type="SUPFAM" id="SSF53649">
    <property type="entry name" value="Alkaline phosphatase-like"/>
    <property type="match status" value="1"/>
</dbReference>
<evidence type="ECO:0000256" key="3">
    <source>
        <dbReference type="ARBA" id="ARBA00023180"/>
    </source>
</evidence>
<dbReference type="Gene3D" id="3.40.720.10">
    <property type="entry name" value="Alkaline Phosphatase, subunit A"/>
    <property type="match status" value="1"/>
</dbReference>
<keyword evidence="6" id="KW-1185">Reference proteome</keyword>
<reference evidence="6" key="1">
    <citation type="journal article" date="2023" name="Commun. Biol.">
        <title>Genome analysis of Parmales, the sister group of diatoms, reveals the evolutionary specialization of diatoms from phago-mixotrophs to photoautotrophs.</title>
        <authorList>
            <person name="Ban H."/>
            <person name="Sato S."/>
            <person name="Yoshikawa S."/>
            <person name="Yamada K."/>
            <person name="Nakamura Y."/>
            <person name="Ichinomiya M."/>
            <person name="Sato N."/>
            <person name="Blanc-Mathieu R."/>
            <person name="Endo H."/>
            <person name="Kuwata A."/>
            <person name="Ogata H."/>
        </authorList>
    </citation>
    <scope>NUCLEOTIDE SEQUENCE [LARGE SCALE GENOMIC DNA]</scope>
</reference>
<keyword evidence="3" id="KW-0325">Glycoprotein</keyword>
<gene>
    <name evidence="5" type="ORF">TrCOL_g3113</name>
</gene>
<dbReference type="Gene3D" id="3.30.1120.10">
    <property type="match status" value="1"/>
</dbReference>
<protein>
    <recommendedName>
        <fullName evidence="4">Sulfatase N-terminal domain-containing protein</fullName>
    </recommendedName>
</protein>